<proteinExistence type="predicted"/>
<protein>
    <submittedName>
        <fullName evidence="1">Uncharacterized protein</fullName>
    </submittedName>
</protein>
<name>A0ACC0V1X8_9HYPO</name>
<reference evidence="1" key="1">
    <citation type="submission" date="2022-10" db="EMBL/GenBank/DDBJ databases">
        <title>Complete Genome of Trichothecium roseum strain YXFP-22015, a Plant Pathogen Isolated from Citrus.</title>
        <authorList>
            <person name="Wang Y."/>
            <person name="Zhu L."/>
        </authorList>
    </citation>
    <scope>NUCLEOTIDE SEQUENCE</scope>
    <source>
        <strain evidence="1">YXFP-22015</strain>
    </source>
</reference>
<dbReference type="Proteomes" id="UP001163324">
    <property type="component" value="Chromosome 4"/>
</dbReference>
<gene>
    <name evidence="1" type="ORF">N3K66_004177</name>
</gene>
<dbReference type="EMBL" id="CM047943">
    <property type="protein sequence ID" value="KAI9899915.1"/>
    <property type="molecule type" value="Genomic_DNA"/>
</dbReference>
<evidence type="ECO:0000313" key="2">
    <source>
        <dbReference type="Proteomes" id="UP001163324"/>
    </source>
</evidence>
<comment type="caution">
    <text evidence="1">The sequence shown here is derived from an EMBL/GenBank/DDBJ whole genome shotgun (WGS) entry which is preliminary data.</text>
</comment>
<organism evidence="1 2">
    <name type="scientific">Trichothecium roseum</name>
    <dbReference type="NCBI Taxonomy" id="47278"/>
    <lineage>
        <taxon>Eukaryota</taxon>
        <taxon>Fungi</taxon>
        <taxon>Dikarya</taxon>
        <taxon>Ascomycota</taxon>
        <taxon>Pezizomycotina</taxon>
        <taxon>Sordariomycetes</taxon>
        <taxon>Hypocreomycetidae</taxon>
        <taxon>Hypocreales</taxon>
        <taxon>Hypocreales incertae sedis</taxon>
        <taxon>Trichothecium</taxon>
    </lineage>
</organism>
<keyword evidence="2" id="KW-1185">Reference proteome</keyword>
<sequence length="376" mass="41916">MPHHNSTVHPEIDIATLNMKVRQPLLTDDLLGIKKQKQKQYHQYSQPRNQGPSKNNKNNNSSKQSGKDGKDGNGSSSTNNNNYYSTNNKSSFSFSSSSSSNSTNNCSSDSDSSSEGPIPEFLVATRQPSWYSAGEPIDDPYAVVAACRREWIVNPDPGKSKADSRKRIAFATCRLIPAYPVEATDRHNIHSHLANDFDRAWISLATPRSVVGDWCFFPFVPPAGIKVPSLAHGCPHPVRFEVRFYVRRVSGDGEANFWLGRDKGPGCTMGSTFGIISVSQKVGEAFGLPFVVLNRGETPVSFMVGRNWNYTLKSYYIESTRFLVDQEKRLGGDFDDDRISAVEDRHNRLIWRHLQAHGILNQPPLWGQAKPTSVLL</sequence>
<accession>A0ACC0V1X8</accession>
<evidence type="ECO:0000313" key="1">
    <source>
        <dbReference type="EMBL" id="KAI9899915.1"/>
    </source>
</evidence>